<accession>A0A2I0W5Q4</accession>
<dbReference type="Proteomes" id="UP000233837">
    <property type="component" value="Unassembled WGS sequence"/>
</dbReference>
<reference evidence="3 4" key="2">
    <citation type="journal article" date="2017" name="Nature">
        <title>The Apostasia genome and the evolution of orchids.</title>
        <authorList>
            <person name="Zhang G.Q."/>
            <person name="Liu K.W."/>
            <person name="Li Z."/>
            <person name="Lohaus R."/>
            <person name="Hsiao Y.Y."/>
            <person name="Niu S.C."/>
            <person name="Wang J.Y."/>
            <person name="Lin Y.C."/>
            <person name="Xu Q."/>
            <person name="Chen L.J."/>
            <person name="Yoshida K."/>
            <person name="Fujiwara S."/>
            <person name="Wang Z.W."/>
            <person name="Zhang Y.Q."/>
            <person name="Mitsuda N."/>
            <person name="Wang M."/>
            <person name="Liu G.H."/>
            <person name="Pecoraro L."/>
            <person name="Huang H.X."/>
            <person name="Xiao X.J."/>
            <person name="Lin M."/>
            <person name="Wu X.Y."/>
            <person name="Wu W.L."/>
            <person name="Chen Y.Y."/>
            <person name="Chang S.B."/>
            <person name="Sakamoto S."/>
            <person name="Ohme-Takagi M."/>
            <person name="Yagi M."/>
            <person name="Zeng S.J."/>
            <person name="Shen C.Y."/>
            <person name="Yeh C.M."/>
            <person name="Luo Y.B."/>
            <person name="Tsai W.C."/>
            <person name="Van de Peer Y."/>
            <person name="Liu Z.J."/>
        </authorList>
    </citation>
    <scope>NUCLEOTIDE SEQUENCE [LARGE SCALE GENOMIC DNA]</scope>
    <source>
        <tissue evidence="3">The whole plant</tissue>
    </source>
</reference>
<evidence type="ECO:0000256" key="1">
    <source>
        <dbReference type="ARBA" id="ARBA00022741"/>
    </source>
</evidence>
<dbReference type="STRING" id="906689.A0A2I0W5Q4"/>
<dbReference type="GO" id="GO:0034605">
    <property type="term" value="P:cellular response to heat"/>
    <property type="evidence" value="ECO:0007669"/>
    <property type="project" value="TreeGrafter"/>
</dbReference>
<dbReference type="SUPFAM" id="SSF52540">
    <property type="entry name" value="P-loop containing nucleoside triphosphate hydrolases"/>
    <property type="match status" value="1"/>
</dbReference>
<keyword evidence="4" id="KW-1185">Reference proteome</keyword>
<proteinExistence type="predicted"/>
<evidence type="ECO:0000313" key="3">
    <source>
        <dbReference type="EMBL" id="PKU70987.1"/>
    </source>
</evidence>
<dbReference type="AlphaFoldDB" id="A0A2I0W5Q4"/>
<evidence type="ECO:0000256" key="2">
    <source>
        <dbReference type="ARBA" id="ARBA00022840"/>
    </source>
</evidence>
<dbReference type="Gene3D" id="3.40.50.300">
    <property type="entry name" value="P-loop containing nucleotide triphosphate hydrolases"/>
    <property type="match status" value="1"/>
</dbReference>
<dbReference type="InterPro" id="IPR050130">
    <property type="entry name" value="ClpA_ClpB"/>
</dbReference>
<keyword evidence="1" id="KW-0547">Nucleotide-binding</keyword>
<protein>
    <submittedName>
        <fullName evidence="3">Chaperone protein ClpB1</fullName>
    </submittedName>
</protein>
<gene>
    <name evidence="3" type="primary">CLPB1</name>
    <name evidence="3" type="ORF">MA16_Dca025803</name>
</gene>
<dbReference type="GO" id="GO:0016887">
    <property type="term" value="F:ATP hydrolysis activity"/>
    <property type="evidence" value="ECO:0007669"/>
    <property type="project" value="TreeGrafter"/>
</dbReference>
<dbReference type="GO" id="GO:0005737">
    <property type="term" value="C:cytoplasm"/>
    <property type="evidence" value="ECO:0007669"/>
    <property type="project" value="TreeGrafter"/>
</dbReference>
<reference evidence="3 4" key="1">
    <citation type="journal article" date="2016" name="Sci. Rep.">
        <title>The Dendrobium catenatum Lindl. genome sequence provides insights into polysaccharide synthase, floral development and adaptive evolution.</title>
        <authorList>
            <person name="Zhang G.Q."/>
            <person name="Xu Q."/>
            <person name="Bian C."/>
            <person name="Tsai W.C."/>
            <person name="Yeh C.M."/>
            <person name="Liu K.W."/>
            <person name="Yoshida K."/>
            <person name="Zhang L.S."/>
            <person name="Chang S.B."/>
            <person name="Chen F."/>
            <person name="Shi Y."/>
            <person name="Su Y.Y."/>
            <person name="Zhang Y.Q."/>
            <person name="Chen L.J."/>
            <person name="Yin Y."/>
            <person name="Lin M."/>
            <person name="Huang H."/>
            <person name="Deng H."/>
            <person name="Wang Z.W."/>
            <person name="Zhu S.L."/>
            <person name="Zhao X."/>
            <person name="Deng C."/>
            <person name="Niu S.C."/>
            <person name="Huang J."/>
            <person name="Wang M."/>
            <person name="Liu G.H."/>
            <person name="Yang H.J."/>
            <person name="Xiao X.J."/>
            <person name="Hsiao Y.Y."/>
            <person name="Wu W.L."/>
            <person name="Chen Y.Y."/>
            <person name="Mitsuda N."/>
            <person name="Ohme-Takagi M."/>
            <person name="Luo Y.B."/>
            <person name="Van de Peer Y."/>
            <person name="Liu Z.J."/>
        </authorList>
    </citation>
    <scope>NUCLEOTIDE SEQUENCE [LARGE SCALE GENOMIC DNA]</scope>
    <source>
        <tissue evidence="3">The whole plant</tissue>
    </source>
</reference>
<name>A0A2I0W5Q4_9ASPA</name>
<evidence type="ECO:0000313" key="4">
    <source>
        <dbReference type="Proteomes" id="UP000233837"/>
    </source>
</evidence>
<dbReference type="EMBL" id="KZ502899">
    <property type="protein sequence ID" value="PKU70987.1"/>
    <property type="molecule type" value="Genomic_DNA"/>
</dbReference>
<dbReference type="PANTHER" id="PTHR11638">
    <property type="entry name" value="ATP-DEPENDENT CLP PROTEASE"/>
    <property type="match status" value="1"/>
</dbReference>
<organism evidence="3 4">
    <name type="scientific">Dendrobium catenatum</name>
    <dbReference type="NCBI Taxonomy" id="906689"/>
    <lineage>
        <taxon>Eukaryota</taxon>
        <taxon>Viridiplantae</taxon>
        <taxon>Streptophyta</taxon>
        <taxon>Embryophyta</taxon>
        <taxon>Tracheophyta</taxon>
        <taxon>Spermatophyta</taxon>
        <taxon>Magnoliopsida</taxon>
        <taxon>Liliopsida</taxon>
        <taxon>Asparagales</taxon>
        <taxon>Orchidaceae</taxon>
        <taxon>Epidendroideae</taxon>
        <taxon>Malaxideae</taxon>
        <taxon>Dendrobiinae</taxon>
        <taxon>Dendrobium</taxon>
    </lineage>
</organism>
<keyword evidence="2" id="KW-0067">ATP-binding</keyword>
<dbReference type="PANTHER" id="PTHR11638:SF18">
    <property type="entry name" value="HEAT SHOCK PROTEIN 104"/>
    <property type="match status" value="1"/>
</dbReference>
<sequence>MKRSDEVVHILSYRIKNNNVLVDELGVGKRAVDEGLVQRIMRGDVPRNLADVRQIALDMGTLVAGAKYMGELEESFKIWCAEEAETKVVRSRISGRHVSRKLKLDGWIMRSHRLERT</sequence>
<dbReference type="GO" id="GO:0005524">
    <property type="term" value="F:ATP binding"/>
    <property type="evidence" value="ECO:0007669"/>
    <property type="project" value="UniProtKB-KW"/>
</dbReference>
<dbReference type="InterPro" id="IPR027417">
    <property type="entry name" value="P-loop_NTPase"/>
</dbReference>